<sequence length="660" mass="71145">MRLADVDQVTVLGAGNMGHGIAELAALAGYEVRMRDITEEFVHNGYERIEWSLGKLAEKDRLTDAEAEAALDRVTPLVDVEAAVEDADVVIEAVPETLEIKTDVYTEVERYAPEDAVFASNTSSISITDLSELTDRPARFCGMHFFNPPVRMELVEVIAGAHTDPDVLELIEGLAESFGKTPVRVRKDSPGFIVNRVLVPLLNEAAWIVNDGDATMAAVDSTATFDIGLPMGPFELADRIGIDVAYHVLKYLQEELGDAYRPSPLIVERVEADELGRKSDVGFYDYENDGATIPADAGDDTIRHRLLAVMANEVAGLIERDVADVEAIDEAVTLGAGFPQGPARLADEAGIGMVLEVLRDRYEKTGADRYRPTDELIETADRGGFYANSDDAADPDPGTNYETLDVRVTDEGVGRVTIDRPHRMNTITEDLLTEFDAAIDELAANDDARAVLVTGAGDRAFSAGADVQSIAAGGADPIEITELSKRGQEVFGRLERIDMPVVAGIDGYCLGGGMELAATADIRIASAGSEFGQTEHNLGIMPGWGGTQRLPRIVGEGRAKEIILTADRYDAETMAEYGFLNEVVDPGDFEDRSIAFAADLAAGPPIAQRYTKRAIHAGRTDAEAGLAVEAQAFGQLMSTEDVMTGMTAFMSDEEPEFEGK</sequence>
<comment type="similarity">
    <text evidence="3">In the central section; belongs to the 3-hydroxyacyl-CoA dehydrogenase family.</text>
</comment>
<keyword evidence="9" id="KW-0520">NAD</keyword>
<dbReference type="SUPFAM" id="SSF48179">
    <property type="entry name" value="6-phosphogluconate dehydrogenase C-terminal domain-like"/>
    <property type="match status" value="2"/>
</dbReference>
<dbReference type="EMBL" id="FNWU01000002">
    <property type="protein sequence ID" value="SEH47139.1"/>
    <property type="molecule type" value="Genomic_DNA"/>
</dbReference>
<keyword evidence="7" id="KW-0276">Fatty acid metabolism</keyword>
<reference evidence="15 16" key="1">
    <citation type="submission" date="2016-10" db="EMBL/GenBank/DDBJ databases">
        <authorList>
            <person name="de Groot N.N."/>
        </authorList>
    </citation>
    <scope>NUCLEOTIDE SEQUENCE [LARGE SCALE GENOMIC DNA]</scope>
    <source>
        <strain evidence="15 16">IBRC-M10418</strain>
    </source>
</reference>
<dbReference type="PANTHER" id="PTHR43612">
    <property type="entry name" value="TRIFUNCTIONAL ENZYME SUBUNIT ALPHA"/>
    <property type="match status" value="1"/>
</dbReference>
<dbReference type="SUPFAM" id="SSF51735">
    <property type="entry name" value="NAD(P)-binding Rossmann-fold domains"/>
    <property type="match status" value="1"/>
</dbReference>
<dbReference type="InterPro" id="IPR001753">
    <property type="entry name" value="Enoyl-CoA_hydra/iso"/>
</dbReference>
<keyword evidence="10" id="KW-0443">Lipid metabolism</keyword>
<dbReference type="InterPro" id="IPR029045">
    <property type="entry name" value="ClpP/crotonase-like_dom_sf"/>
</dbReference>
<evidence type="ECO:0000256" key="3">
    <source>
        <dbReference type="ARBA" id="ARBA00007005"/>
    </source>
</evidence>
<keyword evidence="8" id="KW-0560">Oxidoreductase</keyword>
<dbReference type="InterPro" id="IPR013328">
    <property type="entry name" value="6PGD_dom2"/>
</dbReference>
<feature type="domain" description="3-hydroxyacyl-CoA dehydrogenase C-terminal" evidence="13">
    <location>
        <begin position="304"/>
        <end position="375"/>
    </location>
</feature>
<feature type="domain" description="3-hydroxyacyl-CoA dehydrogenase C-terminal" evidence="13">
    <location>
        <begin position="191"/>
        <end position="286"/>
    </location>
</feature>
<dbReference type="InterPro" id="IPR008927">
    <property type="entry name" value="6-PGluconate_DH-like_C_sf"/>
</dbReference>
<dbReference type="STRING" id="1267564.SAMN05192561_102243"/>
<comment type="similarity">
    <text evidence="4">In the N-terminal section; belongs to the enoyl-CoA hydratase/isomerase family.</text>
</comment>
<dbReference type="SUPFAM" id="SSF52096">
    <property type="entry name" value="ClpP/crotonase"/>
    <property type="match status" value="1"/>
</dbReference>
<comment type="similarity">
    <text evidence="2">Belongs to the enoyl-CoA hydratase/isomerase family.</text>
</comment>
<dbReference type="FunFam" id="3.40.50.720:FF:000009">
    <property type="entry name" value="Fatty oxidation complex, alpha subunit"/>
    <property type="match status" value="1"/>
</dbReference>
<gene>
    <name evidence="15" type="ORF">SAMN05192561_102243</name>
</gene>
<dbReference type="Gene3D" id="1.10.1040.10">
    <property type="entry name" value="N-(1-d-carboxylethyl)-l-norvaline Dehydrogenase, domain 2"/>
    <property type="match status" value="2"/>
</dbReference>
<evidence type="ECO:0000256" key="6">
    <source>
        <dbReference type="ARBA" id="ARBA00012076"/>
    </source>
</evidence>
<organism evidence="15 16">
    <name type="scientific">Halopenitus malekzadehii</name>
    <dbReference type="NCBI Taxonomy" id="1267564"/>
    <lineage>
        <taxon>Archaea</taxon>
        <taxon>Methanobacteriati</taxon>
        <taxon>Methanobacteriota</taxon>
        <taxon>Stenosarchaea group</taxon>
        <taxon>Halobacteria</taxon>
        <taxon>Halobacteriales</taxon>
        <taxon>Haloferacaceae</taxon>
        <taxon>Halopenitus</taxon>
    </lineage>
</organism>
<dbReference type="Proteomes" id="UP000199215">
    <property type="component" value="Unassembled WGS sequence"/>
</dbReference>
<feature type="domain" description="3-hydroxyacyl-CoA dehydrogenase NAD binding" evidence="14">
    <location>
        <begin position="8"/>
        <end position="188"/>
    </location>
</feature>
<dbReference type="InterPro" id="IPR006108">
    <property type="entry name" value="3HC_DH_C"/>
</dbReference>
<dbReference type="Gene3D" id="3.90.226.10">
    <property type="entry name" value="2-enoyl-CoA Hydratase, Chain A, domain 1"/>
    <property type="match status" value="1"/>
</dbReference>
<dbReference type="InterPro" id="IPR006176">
    <property type="entry name" value="3-OHacyl-CoA_DH_NAD-bd"/>
</dbReference>
<dbReference type="CDD" id="cd06558">
    <property type="entry name" value="crotonase-like"/>
    <property type="match status" value="1"/>
</dbReference>
<dbReference type="AlphaFoldDB" id="A0A1H6ILB9"/>
<dbReference type="GO" id="GO:0004300">
    <property type="term" value="F:enoyl-CoA hydratase activity"/>
    <property type="evidence" value="ECO:0007669"/>
    <property type="project" value="UniProtKB-EC"/>
</dbReference>
<evidence type="ECO:0000256" key="1">
    <source>
        <dbReference type="ARBA" id="ARBA00005005"/>
    </source>
</evidence>
<accession>A0A1H6ILB9</accession>
<dbReference type="Pfam" id="PF00378">
    <property type="entry name" value="ECH_1"/>
    <property type="match status" value="1"/>
</dbReference>
<dbReference type="Gene3D" id="1.10.12.10">
    <property type="entry name" value="Lyase 2-enoyl-coa Hydratase, Chain A, domain 2"/>
    <property type="match status" value="1"/>
</dbReference>
<dbReference type="FunFam" id="3.90.226.10:FF:000009">
    <property type="entry name" value="Carnitinyl-CoA dehydratase"/>
    <property type="match status" value="1"/>
</dbReference>
<dbReference type="EC" id="4.2.1.17" evidence="6"/>
<dbReference type="PROSITE" id="PS00067">
    <property type="entry name" value="3HCDH"/>
    <property type="match status" value="1"/>
</dbReference>
<evidence type="ECO:0000259" key="14">
    <source>
        <dbReference type="Pfam" id="PF02737"/>
    </source>
</evidence>
<keyword evidence="16" id="KW-1185">Reference proteome</keyword>
<evidence type="ECO:0000256" key="4">
    <source>
        <dbReference type="ARBA" id="ARBA00008750"/>
    </source>
</evidence>
<dbReference type="PANTHER" id="PTHR43612:SF3">
    <property type="entry name" value="TRIFUNCTIONAL ENZYME SUBUNIT ALPHA, MITOCHONDRIAL"/>
    <property type="match status" value="1"/>
</dbReference>
<evidence type="ECO:0000313" key="15">
    <source>
        <dbReference type="EMBL" id="SEH47139.1"/>
    </source>
</evidence>
<dbReference type="RefSeq" id="WP_092816207.1">
    <property type="nucleotide sequence ID" value="NZ_FNWU01000002.1"/>
</dbReference>
<keyword evidence="11" id="KW-0456">Lyase</keyword>
<name>A0A1H6ILB9_9EURY</name>
<evidence type="ECO:0000259" key="13">
    <source>
        <dbReference type="Pfam" id="PF00725"/>
    </source>
</evidence>
<dbReference type="GO" id="GO:0006635">
    <property type="term" value="P:fatty acid beta-oxidation"/>
    <property type="evidence" value="ECO:0007669"/>
    <property type="project" value="UniProtKB-UniPathway"/>
</dbReference>
<evidence type="ECO:0000256" key="10">
    <source>
        <dbReference type="ARBA" id="ARBA00023098"/>
    </source>
</evidence>
<evidence type="ECO:0000256" key="5">
    <source>
        <dbReference type="ARBA" id="ARBA00009463"/>
    </source>
</evidence>
<protein>
    <recommendedName>
        <fullName evidence="6">enoyl-CoA hydratase</fullName>
        <ecNumber evidence="6">4.2.1.17</ecNumber>
    </recommendedName>
</protein>
<dbReference type="InterPro" id="IPR006180">
    <property type="entry name" value="3-OHacyl-CoA_DH_CS"/>
</dbReference>
<dbReference type="Pfam" id="PF00725">
    <property type="entry name" value="3HCDH"/>
    <property type="match status" value="2"/>
</dbReference>
<dbReference type="InterPro" id="IPR014748">
    <property type="entry name" value="Enoyl-CoA_hydra_C"/>
</dbReference>
<dbReference type="OrthoDB" id="51300at2157"/>
<keyword evidence="12" id="KW-0511">Multifunctional enzyme</keyword>
<dbReference type="GO" id="GO:0070403">
    <property type="term" value="F:NAD+ binding"/>
    <property type="evidence" value="ECO:0007669"/>
    <property type="project" value="InterPro"/>
</dbReference>
<dbReference type="UniPathway" id="UPA00659"/>
<evidence type="ECO:0000256" key="12">
    <source>
        <dbReference type="ARBA" id="ARBA00023268"/>
    </source>
</evidence>
<comment type="similarity">
    <text evidence="5">Belongs to the 3-hydroxyacyl-CoA dehydrogenase family.</text>
</comment>
<evidence type="ECO:0000313" key="16">
    <source>
        <dbReference type="Proteomes" id="UP000199215"/>
    </source>
</evidence>
<evidence type="ECO:0000256" key="11">
    <source>
        <dbReference type="ARBA" id="ARBA00023239"/>
    </source>
</evidence>
<evidence type="ECO:0000256" key="8">
    <source>
        <dbReference type="ARBA" id="ARBA00023002"/>
    </source>
</evidence>
<evidence type="ECO:0000256" key="7">
    <source>
        <dbReference type="ARBA" id="ARBA00022832"/>
    </source>
</evidence>
<evidence type="ECO:0000256" key="2">
    <source>
        <dbReference type="ARBA" id="ARBA00005254"/>
    </source>
</evidence>
<dbReference type="Gene3D" id="3.40.50.720">
    <property type="entry name" value="NAD(P)-binding Rossmann-like Domain"/>
    <property type="match status" value="1"/>
</dbReference>
<proteinExistence type="inferred from homology"/>
<comment type="pathway">
    <text evidence="1">Lipid metabolism; fatty acid beta-oxidation.</text>
</comment>
<dbReference type="Pfam" id="PF02737">
    <property type="entry name" value="3HCDH_N"/>
    <property type="match status" value="1"/>
</dbReference>
<dbReference type="InterPro" id="IPR036291">
    <property type="entry name" value="NAD(P)-bd_dom_sf"/>
</dbReference>
<dbReference type="InterPro" id="IPR050136">
    <property type="entry name" value="FA_oxidation_alpha_subunit"/>
</dbReference>
<evidence type="ECO:0000256" key="9">
    <source>
        <dbReference type="ARBA" id="ARBA00023027"/>
    </source>
</evidence>
<dbReference type="GO" id="GO:0016509">
    <property type="term" value="F:long-chain (3S)-3-hydroxyacyl-CoA dehydrogenase (NAD+) activity"/>
    <property type="evidence" value="ECO:0007669"/>
    <property type="project" value="TreeGrafter"/>
</dbReference>